<keyword evidence="2 5" id="KW-0812">Transmembrane</keyword>
<comment type="subcellular location">
    <subcellularLocation>
        <location evidence="1">Membrane</location>
    </subcellularLocation>
</comment>
<proteinExistence type="predicted"/>
<evidence type="ECO:0000256" key="2">
    <source>
        <dbReference type="ARBA" id="ARBA00022692"/>
    </source>
</evidence>
<evidence type="ECO:0000313" key="7">
    <source>
        <dbReference type="Proteomes" id="UP000799291"/>
    </source>
</evidence>
<evidence type="ECO:0000313" key="6">
    <source>
        <dbReference type="EMBL" id="KAF2685899.1"/>
    </source>
</evidence>
<dbReference type="GO" id="GO:0016020">
    <property type="term" value="C:membrane"/>
    <property type="evidence" value="ECO:0007669"/>
    <property type="project" value="UniProtKB-SubCell"/>
</dbReference>
<dbReference type="Pfam" id="PF01124">
    <property type="entry name" value="MAPEG"/>
    <property type="match status" value="1"/>
</dbReference>
<organism evidence="6 7">
    <name type="scientific">Lentithecium fluviatile CBS 122367</name>
    <dbReference type="NCBI Taxonomy" id="1168545"/>
    <lineage>
        <taxon>Eukaryota</taxon>
        <taxon>Fungi</taxon>
        <taxon>Dikarya</taxon>
        <taxon>Ascomycota</taxon>
        <taxon>Pezizomycotina</taxon>
        <taxon>Dothideomycetes</taxon>
        <taxon>Pleosporomycetidae</taxon>
        <taxon>Pleosporales</taxon>
        <taxon>Massarineae</taxon>
        <taxon>Lentitheciaceae</taxon>
        <taxon>Lentithecium</taxon>
    </lineage>
</organism>
<name>A0A6G1J704_9PLEO</name>
<reference evidence="6" key="1">
    <citation type="journal article" date="2020" name="Stud. Mycol.">
        <title>101 Dothideomycetes genomes: a test case for predicting lifestyles and emergence of pathogens.</title>
        <authorList>
            <person name="Haridas S."/>
            <person name="Albert R."/>
            <person name="Binder M."/>
            <person name="Bloem J."/>
            <person name="Labutti K."/>
            <person name="Salamov A."/>
            <person name="Andreopoulos B."/>
            <person name="Baker S."/>
            <person name="Barry K."/>
            <person name="Bills G."/>
            <person name="Bluhm B."/>
            <person name="Cannon C."/>
            <person name="Castanera R."/>
            <person name="Culley D."/>
            <person name="Daum C."/>
            <person name="Ezra D."/>
            <person name="Gonzalez J."/>
            <person name="Henrissat B."/>
            <person name="Kuo A."/>
            <person name="Liang C."/>
            <person name="Lipzen A."/>
            <person name="Lutzoni F."/>
            <person name="Magnuson J."/>
            <person name="Mondo S."/>
            <person name="Nolan M."/>
            <person name="Ohm R."/>
            <person name="Pangilinan J."/>
            <person name="Park H.-J."/>
            <person name="Ramirez L."/>
            <person name="Alfaro M."/>
            <person name="Sun H."/>
            <person name="Tritt A."/>
            <person name="Yoshinaga Y."/>
            <person name="Zwiers L.-H."/>
            <person name="Turgeon B."/>
            <person name="Goodwin S."/>
            <person name="Spatafora J."/>
            <person name="Crous P."/>
            <person name="Grigoriev I."/>
        </authorList>
    </citation>
    <scope>NUCLEOTIDE SEQUENCE</scope>
    <source>
        <strain evidence="6">CBS 122367</strain>
    </source>
</reference>
<protein>
    <recommendedName>
        <fullName evidence="8">Membrane-associated proteins in eicosanoid and glutathione metabolism</fullName>
    </recommendedName>
</protein>
<evidence type="ECO:0000256" key="1">
    <source>
        <dbReference type="ARBA" id="ARBA00004370"/>
    </source>
</evidence>
<dbReference type="InterPro" id="IPR023352">
    <property type="entry name" value="MAPEG-like_dom_sf"/>
</dbReference>
<dbReference type="InterPro" id="IPR001129">
    <property type="entry name" value="Membr-assoc_MAPEG"/>
</dbReference>
<accession>A0A6G1J704</accession>
<feature type="transmembrane region" description="Helical" evidence="5">
    <location>
        <begin position="12"/>
        <end position="30"/>
    </location>
</feature>
<gene>
    <name evidence="6" type="ORF">K458DRAFT_299560</name>
</gene>
<evidence type="ECO:0000256" key="5">
    <source>
        <dbReference type="SAM" id="Phobius"/>
    </source>
</evidence>
<keyword evidence="7" id="KW-1185">Reference proteome</keyword>
<evidence type="ECO:0000256" key="3">
    <source>
        <dbReference type="ARBA" id="ARBA00022989"/>
    </source>
</evidence>
<dbReference type="OrthoDB" id="19091at2759"/>
<dbReference type="EMBL" id="MU005578">
    <property type="protein sequence ID" value="KAF2685899.1"/>
    <property type="molecule type" value="Genomic_DNA"/>
</dbReference>
<evidence type="ECO:0008006" key="8">
    <source>
        <dbReference type="Google" id="ProtNLM"/>
    </source>
</evidence>
<dbReference type="AlphaFoldDB" id="A0A6G1J704"/>
<keyword evidence="3 5" id="KW-1133">Transmembrane helix</keyword>
<keyword evidence="4 5" id="KW-0472">Membrane</keyword>
<dbReference type="PANTHER" id="PTHR35814">
    <property type="match status" value="1"/>
</dbReference>
<dbReference type="SUPFAM" id="SSF161084">
    <property type="entry name" value="MAPEG domain-like"/>
    <property type="match status" value="1"/>
</dbReference>
<dbReference type="Proteomes" id="UP000799291">
    <property type="component" value="Unassembled WGS sequence"/>
</dbReference>
<dbReference type="Gene3D" id="1.20.120.550">
    <property type="entry name" value="Membrane associated eicosanoid/glutathione metabolism-like domain"/>
    <property type="match status" value="1"/>
</dbReference>
<evidence type="ECO:0000256" key="4">
    <source>
        <dbReference type="ARBA" id="ARBA00023136"/>
    </source>
</evidence>
<sequence length="147" mass="16321">MSFPTSRIGLNLTHATATWAAPFATYYLFLQNRIVFHRLSNKKYIGDTTDPSKGTTDPLYVSTRAQLSFIENVPFAMLLALLVELNGAERKYINYALGTLLALRISHVELGLMAKDNLGKGRILGYYGTQVIMASLAGYTAYLVSNY</sequence>
<dbReference type="PANTHER" id="PTHR35814:SF1">
    <property type="entry name" value="GLUTATHIONE S-TRANSFERASE-RELATED"/>
    <property type="match status" value="1"/>
</dbReference>
<feature type="transmembrane region" description="Helical" evidence="5">
    <location>
        <begin position="124"/>
        <end position="144"/>
    </location>
</feature>